<dbReference type="Pfam" id="PF07690">
    <property type="entry name" value="MFS_1"/>
    <property type="match status" value="1"/>
</dbReference>
<dbReference type="GO" id="GO:0022857">
    <property type="term" value="F:transmembrane transporter activity"/>
    <property type="evidence" value="ECO:0007669"/>
    <property type="project" value="InterPro"/>
</dbReference>
<gene>
    <name evidence="7" type="ORF">THC_0045</name>
</gene>
<dbReference type="PANTHER" id="PTHR12778">
    <property type="entry name" value="SOLUTE CARRIER FAMILY 33 ACETYL-COA TRANSPORTER -RELATED"/>
    <property type="match status" value="1"/>
</dbReference>
<evidence type="ECO:0000256" key="4">
    <source>
        <dbReference type="ARBA" id="ARBA00022989"/>
    </source>
</evidence>
<dbReference type="GO" id="GO:0016020">
    <property type="term" value="C:membrane"/>
    <property type="evidence" value="ECO:0007669"/>
    <property type="project" value="UniProtKB-SubCell"/>
</dbReference>
<evidence type="ECO:0000256" key="2">
    <source>
        <dbReference type="ARBA" id="ARBA00022448"/>
    </source>
</evidence>
<accession>A0A0U5AK31</accession>
<evidence type="ECO:0000313" key="7">
    <source>
        <dbReference type="EMBL" id="BAU22452.1"/>
    </source>
</evidence>
<dbReference type="PANTHER" id="PTHR12778:SF10">
    <property type="entry name" value="MAJOR FACILITATOR SUPERFAMILY DOMAIN-CONTAINING PROTEIN 3"/>
    <property type="match status" value="1"/>
</dbReference>
<evidence type="ECO:0000256" key="3">
    <source>
        <dbReference type="ARBA" id="ARBA00022692"/>
    </source>
</evidence>
<dbReference type="SUPFAM" id="SSF103473">
    <property type="entry name" value="MFS general substrate transporter"/>
    <property type="match status" value="1"/>
</dbReference>
<keyword evidence="5 6" id="KW-0472">Membrane</keyword>
<evidence type="ECO:0000256" key="1">
    <source>
        <dbReference type="ARBA" id="ARBA00004141"/>
    </source>
</evidence>
<dbReference type="OrthoDB" id="9787815at2"/>
<reference evidence="7 8" key="1">
    <citation type="journal article" date="2016" name="Int. J. Syst. Evol. Microbiol.">
        <title>Caldimicrobium thiodismutans sp. nov., a sulfur-disproportionating bacterium isolated from a hot spring, and emended description of the genus Caldimicrobium.</title>
        <authorList>
            <person name="Kojima H."/>
            <person name="Umezawa K."/>
            <person name="Fukui M."/>
        </authorList>
    </citation>
    <scope>NUCLEOTIDE SEQUENCE [LARGE SCALE GENOMIC DNA]</scope>
    <source>
        <strain evidence="7 8">TF1</strain>
    </source>
</reference>
<feature type="transmembrane region" description="Helical" evidence="6">
    <location>
        <begin position="278"/>
        <end position="299"/>
    </location>
</feature>
<feature type="transmembrane region" description="Helical" evidence="6">
    <location>
        <begin position="249"/>
        <end position="271"/>
    </location>
</feature>
<dbReference type="RefSeq" id="WP_068511617.1">
    <property type="nucleotide sequence ID" value="NZ_AP014945.1"/>
</dbReference>
<comment type="subcellular location">
    <subcellularLocation>
        <location evidence="1">Membrane</location>
        <topology evidence="1">Multi-pass membrane protein</topology>
    </subcellularLocation>
</comment>
<dbReference type="InterPro" id="IPR036259">
    <property type="entry name" value="MFS_trans_sf"/>
</dbReference>
<feature type="transmembrane region" description="Helical" evidence="6">
    <location>
        <begin position="71"/>
        <end position="90"/>
    </location>
</feature>
<evidence type="ECO:0008006" key="9">
    <source>
        <dbReference type="Google" id="ProtNLM"/>
    </source>
</evidence>
<evidence type="ECO:0000256" key="5">
    <source>
        <dbReference type="ARBA" id="ARBA00023136"/>
    </source>
</evidence>
<keyword evidence="2" id="KW-0813">Transport</keyword>
<dbReference type="AlphaFoldDB" id="A0A0U5AK31"/>
<evidence type="ECO:0000313" key="8">
    <source>
        <dbReference type="Proteomes" id="UP000068196"/>
    </source>
</evidence>
<evidence type="ECO:0000256" key="6">
    <source>
        <dbReference type="SAM" id="Phobius"/>
    </source>
</evidence>
<keyword evidence="3 6" id="KW-0812">Transmembrane</keyword>
<feature type="transmembrane region" description="Helical" evidence="6">
    <location>
        <begin position="40"/>
        <end position="59"/>
    </location>
</feature>
<dbReference type="KEGG" id="cthi:THC_0045"/>
<dbReference type="PATRIC" id="fig|1653476.3.peg.48"/>
<sequence>MEDKIKRLFWITSLYFFSGLPFGFFYTFLPVFLRMQGVDLVKIGFFSSAGIFWSLKPLWAPLIDKYLYKSFWISIALFGIALSIGLLSLFSPESFLFFLFLFALTFFSALLDTALDGFIIDYISKEELGKANGLRISAYRVALIFSGGILVALSEFLNFKPIFIIFSLLCLFMALLVFLNGELRIKNSSSLNLNIIEQYLAPFKELLKREKIFIIFLFVALYKIGDALLGGMVYPFWVDRGFSRLEIGFISGTLGSLFTILGSLIGGYYTGKLGLKRALLIMGFLQALSNLGYTVVAYPELDRRWVYIASIIESFTGGLGTSAFLTFLTSLCKQNFSSSQYAIFSTLFSLTLVISRTLSGLGAKALGYFTFFGVTFLIALLPLILIPLILKGDYNKLKGKEV</sequence>
<feature type="transmembrane region" description="Helical" evidence="6">
    <location>
        <begin position="7"/>
        <end position="28"/>
    </location>
</feature>
<dbReference type="InterPro" id="IPR011701">
    <property type="entry name" value="MFS"/>
</dbReference>
<keyword evidence="8" id="KW-1185">Reference proteome</keyword>
<feature type="transmembrane region" description="Helical" evidence="6">
    <location>
        <begin position="96"/>
        <end position="115"/>
    </location>
</feature>
<proteinExistence type="predicted"/>
<keyword evidence="4 6" id="KW-1133">Transmembrane helix</keyword>
<organism evidence="7 8">
    <name type="scientific">Caldimicrobium thiodismutans</name>
    <dbReference type="NCBI Taxonomy" id="1653476"/>
    <lineage>
        <taxon>Bacteria</taxon>
        <taxon>Pseudomonadati</taxon>
        <taxon>Thermodesulfobacteriota</taxon>
        <taxon>Thermodesulfobacteria</taxon>
        <taxon>Thermodesulfobacteriales</taxon>
        <taxon>Thermodesulfobacteriaceae</taxon>
        <taxon>Caldimicrobium</taxon>
    </lineage>
</organism>
<reference evidence="8" key="2">
    <citation type="journal article" date="2016" name="Int. J. Syst. Evol. Microbiol.">
        <title>Caldimicrobium thiodismutans sp. nov., a sulfur-disproportionating bacterium isolated from a hot spring.</title>
        <authorList>
            <person name="Kojima H."/>
            <person name="Umezawa K."/>
            <person name="Fukui M."/>
        </authorList>
    </citation>
    <scope>NUCLEOTIDE SEQUENCE [LARGE SCALE GENOMIC DNA]</scope>
    <source>
        <strain evidence="8">TF1</strain>
    </source>
</reference>
<dbReference type="Proteomes" id="UP000068196">
    <property type="component" value="Chromosome"/>
</dbReference>
<feature type="transmembrane region" description="Helical" evidence="6">
    <location>
        <begin position="159"/>
        <end position="179"/>
    </location>
</feature>
<feature type="transmembrane region" description="Helical" evidence="6">
    <location>
        <begin position="305"/>
        <end position="329"/>
    </location>
</feature>
<feature type="transmembrane region" description="Helical" evidence="6">
    <location>
        <begin position="136"/>
        <end position="153"/>
    </location>
</feature>
<dbReference type="InterPro" id="IPR004752">
    <property type="entry name" value="AmpG_permease/AT-1"/>
</dbReference>
<name>A0A0U5AK31_9BACT</name>
<feature type="transmembrane region" description="Helical" evidence="6">
    <location>
        <begin position="212"/>
        <end position="237"/>
    </location>
</feature>
<protein>
    <recommendedName>
        <fullName evidence="9">MFS transporter</fullName>
    </recommendedName>
</protein>
<dbReference type="Gene3D" id="1.20.1250.20">
    <property type="entry name" value="MFS general substrate transporter like domains"/>
    <property type="match status" value="2"/>
</dbReference>
<feature type="transmembrane region" description="Helical" evidence="6">
    <location>
        <begin position="365"/>
        <end position="390"/>
    </location>
</feature>
<dbReference type="EMBL" id="AP014945">
    <property type="protein sequence ID" value="BAU22452.1"/>
    <property type="molecule type" value="Genomic_DNA"/>
</dbReference>
<feature type="transmembrane region" description="Helical" evidence="6">
    <location>
        <begin position="341"/>
        <end position="359"/>
    </location>
</feature>